<dbReference type="KEGG" id="pti:PHATR_43987"/>
<evidence type="ECO:0000313" key="2">
    <source>
        <dbReference type="EMBL" id="ACI65855.1"/>
    </source>
</evidence>
<dbReference type="HOGENOM" id="CLU_751155_0_0_1"/>
<dbReference type="GeneID" id="7204198"/>
<dbReference type="Proteomes" id="UP000000759">
    <property type="component" value="Chromosome 3"/>
</dbReference>
<protein>
    <submittedName>
        <fullName evidence="2">Uncharacterized protein</fullName>
    </submittedName>
</protein>
<proteinExistence type="predicted"/>
<feature type="region of interest" description="Disordered" evidence="1">
    <location>
        <begin position="276"/>
        <end position="303"/>
    </location>
</feature>
<dbReference type="AlphaFoldDB" id="B5Y500"/>
<organism evidence="2 3">
    <name type="scientific">Phaeodactylum tricornutum (strain CCAP 1055/1)</name>
    <dbReference type="NCBI Taxonomy" id="556484"/>
    <lineage>
        <taxon>Eukaryota</taxon>
        <taxon>Sar</taxon>
        <taxon>Stramenopiles</taxon>
        <taxon>Ochrophyta</taxon>
        <taxon>Bacillariophyta</taxon>
        <taxon>Bacillariophyceae</taxon>
        <taxon>Bacillariophycidae</taxon>
        <taxon>Naviculales</taxon>
        <taxon>Phaeodactylaceae</taxon>
        <taxon>Phaeodactylum</taxon>
    </lineage>
</organism>
<evidence type="ECO:0000256" key="1">
    <source>
        <dbReference type="SAM" id="MobiDB-lite"/>
    </source>
</evidence>
<dbReference type="InParanoid" id="B5Y500"/>
<dbReference type="PaxDb" id="2850-Phatr43987"/>
<reference evidence="3" key="2">
    <citation type="submission" date="2008-08" db="EMBL/GenBank/DDBJ databases">
        <authorList>
            <consortium name="Diatom Consortium"/>
            <person name="Grigoriev I."/>
            <person name="Grimwood J."/>
            <person name="Kuo A."/>
            <person name="Otillar R.P."/>
            <person name="Salamov A."/>
            <person name="Detter J.C."/>
            <person name="Lindquist E."/>
            <person name="Shapiro H."/>
            <person name="Lucas S."/>
            <person name="Glavina del Rio T."/>
            <person name="Pitluck S."/>
            <person name="Rokhsar D."/>
            <person name="Bowler C."/>
        </authorList>
    </citation>
    <scope>GENOME REANNOTATION</scope>
    <source>
        <strain evidence="3">CCAP 1055/1</strain>
    </source>
</reference>
<accession>B5Y500</accession>
<name>B5Y500_PHATC</name>
<evidence type="ECO:0000313" key="3">
    <source>
        <dbReference type="Proteomes" id="UP000000759"/>
    </source>
</evidence>
<feature type="compositionally biased region" description="Low complexity" evidence="1">
    <location>
        <begin position="289"/>
        <end position="300"/>
    </location>
</feature>
<gene>
    <name evidence="2" type="ORF">PHATR_43987</name>
</gene>
<dbReference type="RefSeq" id="XP_002186385.1">
    <property type="nucleotide sequence ID" value="XM_002186349.1"/>
</dbReference>
<dbReference type="EMBL" id="CP001142">
    <property type="protein sequence ID" value="ACI65855.1"/>
    <property type="molecule type" value="Genomic_DNA"/>
</dbReference>
<sequence length="369" mass="41384">MKQKEECHWTTDAGDMISSDQWRRYGEAKRRDLVANDEAEGGTSFHLHKKCRILRYFQLAERVMAQFRDMCEDSESDLEDTYVMGHRLVAFLGKALPKHPEFAFQAVRPLRLRAHQELTWIQGRIEELALKIDEEELNKFICDDFVPDGDSSVSSEETDTAGQWERFGSVFDPFDLSSDESMPHGTDTDTSSFSQSLDVNPPTQDFRPESDRDILINDARQESLFLPFGEDESISIGQMYSDSDEDGYAAPTSNCLNNRILDTSFLETIAREDVRYESDSEATDSWAQDGDSGVSGASSGTAETCDPARIAYRELLKRIPKSLLHGDAPPPIPVNVPTGGAPRMNLTTDWGSFDFASVRQARHVGSVSL</sequence>
<feature type="region of interest" description="Disordered" evidence="1">
    <location>
        <begin position="178"/>
        <end position="211"/>
    </location>
</feature>
<keyword evidence="3" id="KW-1185">Reference proteome</keyword>
<feature type="compositionally biased region" description="Polar residues" evidence="1">
    <location>
        <begin position="188"/>
        <end position="203"/>
    </location>
</feature>
<dbReference type="OrthoDB" id="48308at2759"/>
<reference evidence="2 3" key="1">
    <citation type="journal article" date="2008" name="Nature">
        <title>The Phaeodactylum genome reveals the evolutionary history of diatom genomes.</title>
        <authorList>
            <person name="Bowler C."/>
            <person name="Allen A.E."/>
            <person name="Badger J.H."/>
            <person name="Grimwood J."/>
            <person name="Jabbari K."/>
            <person name="Kuo A."/>
            <person name="Maheswari U."/>
            <person name="Martens C."/>
            <person name="Maumus F."/>
            <person name="Otillar R.P."/>
            <person name="Rayko E."/>
            <person name="Salamov A."/>
            <person name="Vandepoele K."/>
            <person name="Beszteri B."/>
            <person name="Gruber A."/>
            <person name="Heijde M."/>
            <person name="Katinka M."/>
            <person name="Mock T."/>
            <person name="Valentin K."/>
            <person name="Verret F."/>
            <person name="Berges J.A."/>
            <person name="Brownlee C."/>
            <person name="Cadoret J.P."/>
            <person name="Chiovitti A."/>
            <person name="Choi C.J."/>
            <person name="Coesel S."/>
            <person name="De Martino A."/>
            <person name="Detter J.C."/>
            <person name="Durkin C."/>
            <person name="Falciatore A."/>
            <person name="Fournet J."/>
            <person name="Haruta M."/>
            <person name="Huysman M.J."/>
            <person name="Jenkins B.D."/>
            <person name="Jiroutova K."/>
            <person name="Jorgensen R.E."/>
            <person name="Joubert Y."/>
            <person name="Kaplan A."/>
            <person name="Kroger N."/>
            <person name="Kroth P.G."/>
            <person name="La Roche J."/>
            <person name="Lindquist E."/>
            <person name="Lommer M."/>
            <person name="Martin-Jezequel V."/>
            <person name="Lopez P.J."/>
            <person name="Lucas S."/>
            <person name="Mangogna M."/>
            <person name="McGinnis K."/>
            <person name="Medlin L.K."/>
            <person name="Montsant A."/>
            <person name="Oudot-Le Secq M.P."/>
            <person name="Napoli C."/>
            <person name="Obornik M."/>
            <person name="Parker M.S."/>
            <person name="Petit J.L."/>
            <person name="Porcel B.M."/>
            <person name="Poulsen N."/>
            <person name="Robison M."/>
            <person name="Rychlewski L."/>
            <person name="Rynearson T.A."/>
            <person name="Schmutz J."/>
            <person name="Shapiro H."/>
            <person name="Siaut M."/>
            <person name="Stanley M."/>
            <person name="Sussman M.R."/>
            <person name="Taylor A.R."/>
            <person name="Vardi A."/>
            <person name="von Dassow P."/>
            <person name="Vyverman W."/>
            <person name="Willis A."/>
            <person name="Wyrwicz L.S."/>
            <person name="Rokhsar D.S."/>
            <person name="Weissenbach J."/>
            <person name="Armbrust E.V."/>
            <person name="Green B.R."/>
            <person name="Van de Peer Y."/>
            <person name="Grigoriev I.V."/>
        </authorList>
    </citation>
    <scope>NUCLEOTIDE SEQUENCE [LARGE SCALE GENOMIC DNA]</scope>
    <source>
        <strain evidence="2 3">CCAP 1055/1</strain>
    </source>
</reference>